<organism evidence="1 2">
    <name type="scientific">Ameca splendens</name>
    <dbReference type="NCBI Taxonomy" id="208324"/>
    <lineage>
        <taxon>Eukaryota</taxon>
        <taxon>Metazoa</taxon>
        <taxon>Chordata</taxon>
        <taxon>Craniata</taxon>
        <taxon>Vertebrata</taxon>
        <taxon>Euteleostomi</taxon>
        <taxon>Actinopterygii</taxon>
        <taxon>Neopterygii</taxon>
        <taxon>Teleostei</taxon>
        <taxon>Neoteleostei</taxon>
        <taxon>Acanthomorphata</taxon>
        <taxon>Ovalentaria</taxon>
        <taxon>Atherinomorphae</taxon>
        <taxon>Cyprinodontiformes</taxon>
        <taxon>Goodeidae</taxon>
        <taxon>Ameca</taxon>
    </lineage>
</organism>
<keyword evidence="2" id="KW-1185">Reference proteome</keyword>
<evidence type="ECO:0000313" key="1">
    <source>
        <dbReference type="EMBL" id="MEQ2301202.1"/>
    </source>
</evidence>
<protein>
    <submittedName>
        <fullName evidence="1">Uncharacterized protein</fullName>
    </submittedName>
</protein>
<accession>A0ABV0Z607</accession>
<sequence>MGVSGHPAEEAHFSCLSPGSRSFGHDPKFMRIGEGRNVHLLAQLSLHHNGVEQHPDYCGSHTALSVNLPLHSPLTHEQDPKIPELLHLRQELPSNPERASHIFPIESHCPGLGGADPWLQAAPEHEVGLG</sequence>
<name>A0ABV0Z607_9TELE</name>
<dbReference type="Proteomes" id="UP001469553">
    <property type="component" value="Unassembled WGS sequence"/>
</dbReference>
<gene>
    <name evidence="1" type="ORF">AMECASPLE_033508</name>
</gene>
<comment type="caution">
    <text evidence="1">The sequence shown here is derived from an EMBL/GenBank/DDBJ whole genome shotgun (WGS) entry which is preliminary data.</text>
</comment>
<proteinExistence type="predicted"/>
<reference evidence="1 2" key="1">
    <citation type="submission" date="2021-06" db="EMBL/GenBank/DDBJ databases">
        <authorList>
            <person name="Palmer J.M."/>
        </authorList>
    </citation>
    <scope>NUCLEOTIDE SEQUENCE [LARGE SCALE GENOMIC DNA]</scope>
    <source>
        <strain evidence="1 2">AS_MEX2019</strain>
        <tissue evidence="1">Muscle</tissue>
    </source>
</reference>
<dbReference type="EMBL" id="JAHRIP010051585">
    <property type="protein sequence ID" value="MEQ2301202.1"/>
    <property type="molecule type" value="Genomic_DNA"/>
</dbReference>
<evidence type="ECO:0000313" key="2">
    <source>
        <dbReference type="Proteomes" id="UP001469553"/>
    </source>
</evidence>